<evidence type="ECO:0000313" key="1">
    <source>
        <dbReference type="EMBL" id="RDX61836.1"/>
    </source>
</evidence>
<proteinExistence type="predicted"/>
<sequence length="294" mass="33273">MSRFINIKACIIVKGFLQQEGLSYFETCNLIFINSTKPSIGLNKPFEHETSSHFTITWFQFSKITTTHTTFVLVYVDDITITSSSSQVINQLINSLNVVFLLKDLGPLHYFDDISCQTKCILDLLFKANMSLIKPITTFMTIVLKFSIDGDEDFDDPFQYHSILCHKQSLLVHALFQSLSLDSHQAHLRYLVGTTTHGLTSSPFSHFNLTVFCEIGVLRLMIGNLLLIYSLKKQHIVSHSSIEVEYQSIVATIIKLMLIKSLLQEPNVESKTPPTIYYDNSGAVSILDNLILHS</sequence>
<reference evidence="1" key="1">
    <citation type="submission" date="2018-05" db="EMBL/GenBank/DDBJ databases">
        <title>Draft genome of Mucuna pruriens seed.</title>
        <authorList>
            <person name="Nnadi N.E."/>
            <person name="Vos R."/>
            <person name="Hasami M.H."/>
            <person name="Devisetty U.K."/>
            <person name="Aguiy J.C."/>
        </authorList>
    </citation>
    <scope>NUCLEOTIDE SEQUENCE [LARGE SCALE GENOMIC DNA]</scope>
    <source>
        <strain evidence="1">JCA_2017</strain>
    </source>
</reference>
<name>A0A371E711_MUCPR</name>
<gene>
    <name evidence="1" type="ORF">CR513_59891</name>
</gene>
<feature type="non-terminal residue" evidence="1">
    <location>
        <position position="1"/>
    </location>
</feature>
<organism evidence="1 2">
    <name type="scientific">Mucuna pruriens</name>
    <name type="common">Velvet bean</name>
    <name type="synonym">Dolichos pruriens</name>
    <dbReference type="NCBI Taxonomy" id="157652"/>
    <lineage>
        <taxon>Eukaryota</taxon>
        <taxon>Viridiplantae</taxon>
        <taxon>Streptophyta</taxon>
        <taxon>Embryophyta</taxon>
        <taxon>Tracheophyta</taxon>
        <taxon>Spermatophyta</taxon>
        <taxon>Magnoliopsida</taxon>
        <taxon>eudicotyledons</taxon>
        <taxon>Gunneridae</taxon>
        <taxon>Pentapetalae</taxon>
        <taxon>rosids</taxon>
        <taxon>fabids</taxon>
        <taxon>Fabales</taxon>
        <taxon>Fabaceae</taxon>
        <taxon>Papilionoideae</taxon>
        <taxon>50 kb inversion clade</taxon>
        <taxon>NPAAA clade</taxon>
        <taxon>indigoferoid/millettioid clade</taxon>
        <taxon>Phaseoleae</taxon>
        <taxon>Mucuna</taxon>
    </lineage>
</organism>
<protein>
    <submittedName>
        <fullName evidence="1">Mitochondrial protein</fullName>
    </submittedName>
</protein>
<dbReference type="Proteomes" id="UP000257109">
    <property type="component" value="Unassembled WGS sequence"/>
</dbReference>
<evidence type="ECO:0000313" key="2">
    <source>
        <dbReference type="Proteomes" id="UP000257109"/>
    </source>
</evidence>
<accession>A0A371E711</accession>
<dbReference type="AlphaFoldDB" id="A0A371E711"/>
<keyword evidence="2" id="KW-1185">Reference proteome</keyword>
<dbReference type="EMBL" id="QJKJ01015868">
    <property type="protein sequence ID" value="RDX61836.1"/>
    <property type="molecule type" value="Genomic_DNA"/>
</dbReference>
<comment type="caution">
    <text evidence="1">The sequence shown here is derived from an EMBL/GenBank/DDBJ whole genome shotgun (WGS) entry which is preliminary data.</text>
</comment>